<evidence type="ECO:0000259" key="1">
    <source>
        <dbReference type="Pfam" id="PF11412"/>
    </source>
</evidence>
<dbReference type="Pfam" id="PF11412">
    <property type="entry name" value="DsbD_N"/>
    <property type="match status" value="1"/>
</dbReference>
<dbReference type="InterPro" id="IPR028250">
    <property type="entry name" value="DsbDN"/>
</dbReference>
<evidence type="ECO:0000313" key="3">
    <source>
        <dbReference type="Proteomes" id="UP001485459"/>
    </source>
</evidence>
<keyword evidence="3" id="KW-1185">Reference proteome</keyword>
<dbReference type="Proteomes" id="UP001485459">
    <property type="component" value="Chromosome"/>
</dbReference>
<gene>
    <name evidence="2" type="ORF">WJU16_04625</name>
</gene>
<proteinExistence type="predicted"/>
<organism evidence="2 3">
    <name type="scientific">Chitinophaga pollutisoli</name>
    <dbReference type="NCBI Taxonomy" id="3133966"/>
    <lineage>
        <taxon>Bacteria</taxon>
        <taxon>Pseudomonadati</taxon>
        <taxon>Bacteroidota</taxon>
        <taxon>Chitinophagia</taxon>
        <taxon>Chitinophagales</taxon>
        <taxon>Chitinophagaceae</taxon>
        <taxon>Chitinophaga</taxon>
    </lineage>
</organism>
<evidence type="ECO:0000313" key="2">
    <source>
        <dbReference type="EMBL" id="WZN43854.1"/>
    </source>
</evidence>
<dbReference type="EMBL" id="CP149822">
    <property type="protein sequence ID" value="WZN43854.1"/>
    <property type="molecule type" value="Genomic_DNA"/>
</dbReference>
<name>A0ABZ2YVL1_9BACT</name>
<sequence>MVVVDNDSLAVIVKTEILPGWHIYAFVPENQPYIQLDPILDAPASLRKAGAWIKSKPMASVNDPGVLIYENHALFVQKFARTDKTSGKIKAGLYFQCCDIKQCLPPDERTVELEF</sequence>
<feature type="domain" description="Thiol:disulfide interchange protein DsbD N-terminal" evidence="1">
    <location>
        <begin position="5"/>
        <end position="113"/>
    </location>
</feature>
<dbReference type="RefSeq" id="WP_341838649.1">
    <property type="nucleotide sequence ID" value="NZ_CP149822.1"/>
</dbReference>
<accession>A0ABZ2YVL1</accession>
<reference evidence="3" key="1">
    <citation type="submission" date="2024-03" db="EMBL/GenBank/DDBJ databases">
        <title>Chitinophaga horti sp. nov., isolated from garden soil.</title>
        <authorList>
            <person name="Lee D.S."/>
            <person name="Han D.M."/>
            <person name="Baek J.H."/>
            <person name="Choi D.G."/>
            <person name="Jeon J.H."/>
            <person name="Jeon C.O."/>
        </authorList>
    </citation>
    <scope>NUCLEOTIDE SEQUENCE [LARGE SCALE GENOMIC DNA]</scope>
    <source>
        <strain evidence="3">GPA1</strain>
    </source>
</reference>
<protein>
    <submittedName>
        <fullName evidence="2">Protein-disulfide reductase DsbD domain-containing protein</fullName>
    </submittedName>
</protein>